<evidence type="ECO:0000313" key="3">
    <source>
        <dbReference type="EMBL" id="CAF4616076.1"/>
    </source>
</evidence>
<keyword evidence="1" id="KW-0175">Coiled coil</keyword>
<gene>
    <name evidence="3" type="ORF">BYL167_LOCUS40759</name>
    <name evidence="4" type="ORF">BYL167_LOCUS72658</name>
    <name evidence="2" type="ORF">GIL414_LOCUS39095</name>
</gene>
<reference evidence="2" key="1">
    <citation type="submission" date="2021-02" db="EMBL/GenBank/DDBJ databases">
        <authorList>
            <person name="Nowell W R."/>
        </authorList>
    </citation>
    <scope>NUCLEOTIDE SEQUENCE</scope>
</reference>
<organism evidence="2 5">
    <name type="scientific">Rotaria magnacalcarata</name>
    <dbReference type="NCBI Taxonomy" id="392030"/>
    <lineage>
        <taxon>Eukaryota</taxon>
        <taxon>Metazoa</taxon>
        <taxon>Spiralia</taxon>
        <taxon>Gnathifera</taxon>
        <taxon>Rotifera</taxon>
        <taxon>Eurotatoria</taxon>
        <taxon>Bdelloidea</taxon>
        <taxon>Philodinida</taxon>
        <taxon>Philodinidae</taxon>
        <taxon>Rotaria</taxon>
    </lineage>
</organism>
<protein>
    <submittedName>
        <fullName evidence="2">Uncharacterized protein</fullName>
    </submittedName>
</protein>
<feature type="non-terminal residue" evidence="2">
    <location>
        <position position="1"/>
    </location>
</feature>
<dbReference type="EMBL" id="CAJOBJ010105027">
    <property type="protein sequence ID" value="CAF4605030.1"/>
    <property type="molecule type" value="Genomic_DNA"/>
</dbReference>
<name>A0A8S2Z8P6_9BILA</name>
<evidence type="ECO:0000313" key="4">
    <source>
        <dbReference type="EMBL" id="CAF5152795.1"/>
    </source>
</evidence>
<dbReference type="EMBL" id="CAJOBH010258985">
    <property type="protein sequence ID" value="CAF5152795.1"/>
    <property type="molecule type" value="Genomic_DNA"/>
</dbReference>
<dbReference type="AlphaFoldDB" id="A0A8S2Z8P6"/>
<dbReference type="Proteomes" id="UP000681967">
    <property type="component" value="Unassembled WGS sequence"/>
</dbReference>
<feature type="coiled-coil region" evidence="1">
    <location>
        <begin position="6"/>
        <end position="54"/>
    </location>
</feature>
<evidence type="ECO:0000313" key="2">
    <source>
        <dbReference type="EMBL" id="CAF4605030.1"/>
    </source>
</evidence>
<accession>A0A8S2Z8P6</accession>
<evidence type="ECO:0000313" key="5">
    <source>
        <dbReference type="Proteomes" id="UP000681720"/>
    </source>
</evidence>
<sequence length="56" mass="6927">KEMYVREMLEKQIIELNEQMQLLESDKNKLNYQIDELRQQLQSKDKLIQNFQVRTN</sequence>
<evidence type="ECO:0000256" key="1">
    <source>
        <dbReference type="SAM" id="Coils"/>
    </source>
</evidence>
<dbReference type="Proteomes" id="UP000681720">
    <property type="component" value="Unassembled WGS sequence"/>
</dbReference>
<comment type="caution">
    <text evidence="2">The sequence shown here is derived from an EMBL/GenBank/DDBJ whole genome shotgun (WGS) entry which is preliminary data.</text>
</comment>
<proteinExistence type="predicted"/>
<dbReference type="EMBL" id="CAJOBH010101631">
    <property type="protein sequence ID" value="CAF4616076.1"/>
    <property type="molecule type" value="Genomic_DNA"/>
</dbReference>